<keyword evidence="3" id="KW-1185">Reference proteome</keyword>
<gene>
    <name evidence="2" type="ORF">SARC_15687</name>
</gene>
<reference evidence="2 3" key="1">
    <citation type="submission" date="2011-02" db="EMBL/GenBank/DDBJ databases">
        <title>The Genome Sequence of Sphaeroforma arctica JP610.</title>
        <authorList>
            <consortium name="The Broad Institute Genome Sequencing Platform"/>
            <person name="Russ C."/>
            <person name="Cuomo C."/>
            <person name="Young S.K."/>
            <person name="Zeng Q."/>
            <person name="Gargeya S."/>
            <person name="Alvarado L."/>
            <person name="Berlin A."/>
            <person name="Chapman S.B."/>
            <person name="Chen Z."/>
            <person name="Freedman E."/>
            <person name="Gellesch M."/>
            <person name="Goldberg J."/>
            <person name="Griggs A."/>
            <person name="Gujja S."/>
            <person name="Heilman E."/>
            <person name="Heiman D."/>
            <person name="Howarth C."/>
            <person name="Mehta T."/>
            <person name="Neiman D."/>
            <person name="Pearson M."/>
            <person name="Roberts A."/>
            <person name="Saif S."/>
            <person name="Shea T."/>
            <person name="Shenoy N."/>
            <person name="Sisk P."/>
            <person name="Stolte C."/>
            <person name="Sykes S."/>
            <person name="White J."/>
            <person name="Yandava C."/>
            <person name="Burger G."/>
            <person name="Gray M.W."/>
            <person name="Holland P.W.H."/>
            <person name="King N."/>
            <person name="Lang F.B.F."/>
            <person name="Roger A.J."/>
            <person name="Ruiz-Trillo I."/>
            <person name="Haas B."/>
            <person name="Nusbaum C."/>
            <person name="Birren B."/>
        </authorList>
    </citation>
    <scope>NUCLEOTIDE SEQUENCE [LARGE SCALE GENOMIC DNA]</scope>
    <source>
        <strain evidence="2 3">JP610</strain>
    </source>
</reference>
<dbReference type="AlphaFoldDB" id="A0A0L0F5A4"/>
<evidence type="ECO:0000313" key="2">
    <source>
        <dbReference type="EMBL" id="KNC71771.1"/>
    </source>
</evidence>
<dbReference type="EMBL" id="KQ248152">
    <property type="protein sequence ID" value="KNC71771.1"/>
    <property type="molecule type" value="Genomic_DNA"/>
</dbReference>
<evidence type="ECO:0000313" key="3">
    <source>
        <dbReference type="Proteomes" id="UP000054560"/>
    </source>
</evidence>
<feature type="non-terminal residue" evidence="2">
    <location>
        <position position="91"/>
    </location>
</feature>
<feature type="region of interest" description="Disordered" evidence="1">
    <location>
        <begin position="1"/>
        <end position="27"/>
    </location>
</feature>
<dbReference type="Proteomes" id="UP000054560">
    <property type="component" value="Unassembled WGS sequence"/>
</dbReference>
<evidence type="ECO:0000256" key="1">
    <source>
        <dbReference type="SAM" id="MobiDB-lite"/>
    </source>
</evidence>
<sequence length="91" mass="9669">MSNRRLSTTRPIESVKATDDTAQDNGPPLKLQLDVQIIAPTIVVPRGTNDETVVVADLGVFSATNQISTDAQGLLVDTMSVCICGETMSHV</sequence>
<organism evidence="2 3">
    <name type="scientific">Sphaeroforma arctica JP610</name>
    <dbReference type="NCBI Taxonomy" id="667725"/>
    <lineage>
        <taxon>Eukaryota</taxon>
        <taxon>Ichthyosporea</taxon>
        <taxon>Ichthyophonida</taxon>
        <taxon>Sphaeroforma</taxon>
    </lineage>
</organism>
<proteinExistence type="predicted"/>
<protein>
    <submittedName>
        <fullName evidence="2">Uncharacterized protein</fullName>
    </submittedName>
</protein>
<accession>A0A0L0F5A4</accession>
<dbReference type="GeneID" id="25916191"/>
<dbReference type="OrthoDB" id="428159at2759"/>
<name>A0A0L0F5A4_9EUKA</name>
<dbReference type="RefSeq" id="XP_014145673.1">
    <property type="nucleotide sequence ID" value="XM_014290198.1"/>
</dbReference>
<feature type="compositionally biased region" description="Polar residues" evidence="1">
    <location>
        <begin position="1"/>
        <end position="11"/>
    </location>
</feature>